<evidence type="ECO:0000313" key="3">
    <source>
        <dbReference type="Proteomes" id="UP000059574"/>
    </source>
</evidence>
<protein>
    <submittedName>
        <fullName evidence="2">Uncharacterized protein</fullName>
    </submittedName>
</protein>
<feature type="transmembrane region" description="Helical" evidence="1">
    <location>
        <begin position="73"/>
        <end position="94"/>
    </location>
</feature>
<organism evidence="2 3">
    <name type="scientific">Arthrobacter alpinus</name>
    <dbReference type="NCBI Taxonomy" id="656366"/>
    <lineage>
        <taxon>Bacteria</taxon>
        <taxon>Bacillati</taxon>
        <taxon>Actinomycetota</taxon>
        <taxon>Actinomycetes</taxon>
        <taxon>Micrococcales</taxon>
        <taxon>Micrococcaceae</taxon>
        <taxon>Arthrobacter</taxon>
    </lineage>
</organism>
<name>A0A0S2M4N7_9MICC</name>
<dbReference type="AlphaFoldDB" id="A0A0S2M4N7"/>
<dbReference type="Proteomes" id="UP000059574">
    <property type="component" value="Chromosome"/>
</dbReference>
<feature type="transmembrane region" description="Helical" evidence="1">
    <location>
        <begin position="114"/>
        <end position="135"/>
    </location>
</feature>
<evidence type="ECO:0000256" key="1">
    <source>
        <dbReference type="SAM" id="Phobius"/>
    </source>
</evidence>
<proteinExistence type="predicted"/>
<keyword evidence="1" id="KW-1133">Transmembrane helix</keyword>
<gene>
    <name evidence="2" type="ORF">AS189_18540</name>
</gene>
<keyword evidence="1" id="KW-0472">Membrane</keyword>
<reference evidence="3" key="1">
    <citation type="submission" date="2015-11" db="EMBL/GenBank/DDBJ databases">
        <authorList>
            <person name="Kumar R."/>
            <person name="Singh D."/>
            <person name="Swarnkar M.K."/>
            <person name="Singh A.K."/>
            <person name="Kumar S."/>
        </authorList>
    </citation>
    <scope>NUCLEOTIDE SEQUENCE [LARGE SCALE GENOMIC DNA]</scope>
    <source>
        <strain evidence="3">ERGS4:06</strain>
    </source>
</reference>
<keyword evidence="1" id="KW-0812">Transmembrane</keyword>
<reference evidence="2 3" key="2">
    <citation type="journal article" date="2016" name="J. Biotechnol.">
        <title>Complete genome sequence of Arthrobacter alpinus ERGS4:06, a yellow pigmented bacterium tolerant to cold and radiations isolated from Sikkim Himalaya.</title>
        <authorList>
            <person name="Kumar R."/>
            <person name="Singh D."/>
            <person name="Swarnkar M.K."/>
            <person name="Singh A.K."/>
            <person name="Kumar S."/>
        </authorList>
    </citation>
    <scope>NUCLEOTIDE SEQUENCE [LARGE SCALE GENOMIC DNA]</scope>
    <source>
        <strain evidence="2 3">ERGS4:06</strain>
    </source>
</reference>
<feature type="transmembrane region" description="Helical" evidence="1">
    <location>
        <begin position="42"/>
        <end position="61"/>
    </location>
</feature>
<dbReference type="EMBL" id="CP013200">
    <property type="protein sequence ID" value="ALO68682.1"/>
    <property type="molecule type" value="Genomic_DNA"/>
</dbReference>
<sequence length="148" mass="15728">MEVNLTSGRLPKGEARRKALMLRTAIAAMDAAGQNYTPRPGIVFAALGILLALAWGVTTIVRRTVLSHWAAVSLWAGIITLGAPAYFFMSFANVNSVGDTYSDGNSEEAFAVEAPLYMVSVAAFLVVVAMVVFAMSKSTAWKKPSPAT</sequence>
<accession>A0A0S2M4N7</accession>
<evidence type="ECO:0000313" key="2">
    <source>
        <dbReference type="EMBL" id="ALO68682.1"/>
    </source>
</evidence>